<dbReference type="EMBL" id="FNVQ01000003">
    <property type="protein sequence ID" value="SEG70854.1"/>
    <property type="molecule type" value="Genomic_DNA"/>
</dbReference>
<sequence>MRRLALLLTAGAMMILGGCTQIGLIDSSDSTREVAKRANQGDADAQYQIGLRFTNGADAMQDYPLGVQYFSDAAEQGHPDAQYMLGMAYYLGRGTNTDYEKARRWLKNAAEQHHREAMHYLGEIYFNGYGTDRSPAWGIHWSGQAAERAYPEAQYLLGVSYLSGMGSPIDKHLGIKWLSSASKGGSLRAKELLSKLDQAPISPAFQPSTLGNLQLNKKYRIRYAQIRLNQLGYSAGSPDGIWGPSTERAATDFMGKSPASIERLIEKLRKLKEQASPDN</sequence>
<organism evidence="2 3">
    <name type="scientific">Marinobacterium lutimaris</name>
    <dbReference type="NCBI Taxonomy" id="568106"/>
    <lineage>
        <taxon>Bacteria</taxon>
        <taxon>Pseudomonadati</taxon>
        <taxon>Pseudomonadota</taxon>
        <taxon>Gammaproteobacteria</taxon>
        <taxon>Oceanospirillales</taxon>
        <taxon>Oceanospirillaceae</taxon>
        <taxon>Marinobacterium</taxon>
    </lineage>
</organism>
<dbReference type="InterPro" id="IPR002477">
    <property type="entry name" value="Peptidoglycan-bd-like"/>
</dbReference>
<dbReference type="InterPro" id="IPR006597">
    <property type="entry name" value="Sel1-like"/>
</dbReference>
<dbReference type="Gene3D" id="1.25.40.10">
    <property type="entry name" value="Tetratricopeptide repeat domain"/>
    <property type="match status" value="1"/>
</dbReference>
<dbReference type="OrthoDB" id="5295703at2"/>
<name>A0A1H6CD23_9GAMM</name>
<dbReference type="InterPro" id="IPR011990">
    <property type="entry name" value="TPR-like_helical_dom_sf"/>
</dbReference>
<dbReference type="Proteomes" id="UP000236745">
    <property type="component" value="Unassembled WGS sequence"/>
</dbReference>
<dbReference type="InterPro" id="IPR036366">
    <property type="entry name" value="PGBDSf"/>
</dbReference>
<feature type="domain" description="Peptidoglycan binding-like" evidence="1">
    <location>
        <begin position="221"/>
        <end position="249"/>
    </location>
</feature>
<dbReference type="InterPro" id="IPR052945">
    <property type="entry name" value="Mitotic_Regulator"/>
</dbReference>
<evidence type="ECO:0000313" key="2">
    <source>
        <dbReference type="EMBL" id="SEG70854.1"/>
    </source>
</evidence>
<dbReference type="PANTHER" id="PTHR43628">
    <property type="entry name" value="ACTIVATOR OF C KINASE PROTEIN 1-RELATED"/>
    <property type="match status" value="1"/>
</dbReference>
<dbReference type="PANTHER" id="PTHR43628:SF1">
    <property type="entry name" value="CHITIN SYNTHASE REGULATORY FACTOR 2-RELATED"/>
    <property type="match status" value="1"/>
</dbReference>
<dbReference type="SUPFAM" id="SSF81901">
    <property type="entry name" value="HCP-like"/>
    <property type="match status" value="1"/>
</dbReference>
<dbReference type="Pfam" id="PF08238">
    <property type="entry name" value="Sel1"/>
    <property type="match status" value="4"/>
</dbReference>
<dbReference type="SUPFAM" id="SSF47090">
    <property type="entry name" value="PGBD-like"/>
    <property type="match status" value="1"/>
</dbReference>
<dbReference type="SMART" id="SM00671">
    <property type="entry name" value="SEL1"/>
    <property type="match status" value="4"/>
</dbReference>
<dbReference type="AlphaFoldDB" id="A0A1H6CD23"/>
<evidence type="ECO:0000259" key="1">
    <source>
        <dbReference type="Pfam" id="PF01471"/>
    </source>
</evidence>
<accession>A0A1H6CD23</accession>
<dbReference type="PROSITE" id="PS51257">
    <property type="entry name" value="PROKAR_LIPOPROTEIN"/>
    <property type="match status" value="1"/>
</dbReference>
<dbReference type="RefSeq" id="WP_160115534.1">
    <property type="nucleotide sequence ID" value="NZ_FNVQ01000003.1"/>
</dbReference>
<reference evidence="2 3" key="1">
    <citation type="submission" date="2016-10" db="EMBL/GenBank/DDBJ databases">
        <authorList>
            <person name="de Groot N.N."/>
        </authorList>
    </citation>
    <scope>NUCLEOTIDE SEQUENCE [LARGE SCALE GENOMIC DNA]</scope>
    <source>
        <strain evidence="2 3">DSM 22012</strain>
    </source>
</reference>
<protein>
    <submittedName>
        <fullName evidence="2">Sel1 repeat-containing protein</fullName>
    </submittedName>
</protein>
<dbReference type="InterPro" id="IPR036365">
    <property type="entry name" value="PGBD-like_sf"/>
</dbReference>
<proteinExistence type="predicted"/>
<evidence type="ECO:0000313" key="3">
    <source>
        <dbReference type="Proteomes" id="UP000236745"/>
    </source>
</evidence>
<gene>
    <name evidence="2" type="ORF">SAMN05444390_103389</name>
</gene>
<keyword evidence="3" id="KW-1185">Reference proteome</keyword>
<dbReference type="Pfam" id="PF01471">
    <property type="entry name" value="PG_binding_1"/>
    <property type="match status" value="1"/>
</dbReference>
<dbReference type="Gene3D" id="1.10.101.10">
    <property type="entry name" value="PGBD-like superfamily/PGBD"/>
    <property type="match status" value="1"/>
</dbReference>